<evidence type="ECO:0000256" key="3">
    <source>
        <dbReference type="ARBA" id="ARBA00022692"/>
    </source>
</evidence>
<dbReference type="InterPro" id="IPR017850">
    <property type="entry name" value="Alkaline_phosphatase_core_sf"/>
</dbReference>
<dbReference type="InterPro" id="IPR000917">
    <property type="entry name" value="Sulfatase_N"/>
</dbReference>
<accession>A0A382I1X1</accession>
<organism evidence="7">
    <name type="scientific">marine metagenome</name>
    <dbReference type="NCBI Taxonomy" id="408172"/>
    <lineage>
        <taxon>unclassified sequences</taxon>
        <taxon>metagenomes</taxon>
        <taxon>ecological metagenomes</taxon>
    </lineage>
</organism>
<dbReference type="Pfam" id="PF00884">
    <property type="entry name" value="Sulfatase"/>
    <property type="match status" value="1"/>
</dbReference>
<evidence type="ECO:0000256" key="5">
    <source>
        <dbReference type="ARBA" id="ARBA00023136"/>
    </source>
</evidence>
<dbReference type="EMBL" id="UINC01064546">
    <property type="protein sequence ID" value="SVB93322.1"/>
    <property type="molecule type" value="Genomic_DNA"/>
</dbReference>
<evidence type="ECO:0000256" key="4">
    <source>
        <dbReference type="ARBA" id="ARBA00022989"/>
    </source>
</evidence>
<evidence type="ECO:0000256" key="1">
    <source>
        <dbReference type="ARBA" id="ARBA00004651"/>
    </source>
</evidence>
<keyword evidence="3" id="KW-0812">Transmembrane</keyword>
<dbReference type="InterPro" id="IPR050448">
    <property type="entry name" value="OpgB/LTA_synthase_biosynth"/>
</dbReference>
<keyword evidence="2" id="KW-1003">Cell membrane</keyword>
<reference evidence="7" key="1">
    <citation type="submission" date="2018-05" db="EMBL/GenBank/DDBJ databases">
        <authorList>
            <person name="Lanie J.A."/>
            <person name="Ng W.-L."/>
            <person name="Kazmierczak K.M."/>
            <person name="Andrzejewski T.M."/>
            <person name="Davidsen T.M."/>
            <person name="Wayne K.J."/>
            <person name="Tettelin H."/>
            <person name="Glass J.I."/>
            <person name="Rusch D."/>
            <person name="Podicherti R."/>
            <person name="Tsui H.-C.T."/>
            <person name="Winkler M.E."/>
        </authorList>
    </citation>
    <scope>NUCLEOTIDE SEQUENCE</scope>
</reference>
<comment type="subcellular location">
    <subcellularLocation>
        <location evidence="1">Cell membrane</location>
        <topology evidence="1">Multi-pass membrane protein</topology>
    </subcellularLocation>
</comment>
<dbReference type="CDD" id="cd16015">
    <property type="entry name" value="LTA_synthase"/>
    <property type="match status" value="1"/>
</dbReference>
<gene>
    <name evidence="7" type="ORF">METZ01_LOCUS246176</name>
</gene>
<evidence type="ECO:0000313" key="7">
    <source>
        <dbReference type="EMBL" id="SVB93322.1"/>
    </source>
</evidence>
<protein>
    <recommendedName>
        <fullName evidence="6">Sulfatase N-terminal domain-containing protein</fullName>
    </recommendedName>
</protein>
<dbReference type="GO" id="GO:0005886">
    <property type="term" value="C:plasma membrane"/>
    <property type="evidence" value="ECO:0007669"/>
    <property type="project" value="UniProtKB-SubCell"/>
</dbReference>
<dbReference type="PANTHER" id="PTHR47371">
    <property type="entry name" value="LIPOTEICHOIC ACID SYNTHASE"/>
    <property type="match status" value="1"/>
</dbReference>
<proteinExistence type="predicted"/>
<name>A0A382I1X1_9ZZZZ</name>
<sequence>SKSGKYFLGLDEFYNGHHSDSLTEYFSRKTKINNKLSVNPPHIVVVLMEGFGSWILDHESEKFQISCGVSDWIEKSIYFDHFIQSGYSSIQNLAATILSLPSIPGRIPFTQRKYGNIPFESAFAEKYRQKGYETTFVYGGKLSWQRIGNFIPHQGFDHVYGEGDFDYNTPKTDWGVYDEYLFQFVYDILINSNTPQFILFFTTTNHPPYELPSSFDAPSLYMSESLKSVIRGNENLAQKRFAAYQYASCQLNGFLNDLYNEPLLKNTITAVTADHNLQGIRNYTEQDLMHQFRVPFFILGPVEIIGIPKIISGFGTHVDISPTLIELTLPKTTYLSFGKNLLVSTNELSVVNQNGIIFSSEHVLRYNYPNHQTMEFYQWKSLKRWSLNRIKDVNLEKKLSDYMTAYFSTASYYLEEEWNKNSSSLTIKKEKN</sequence>
<keyword evidence="5" id="KW-0472">Membrane</keyword>
<keyword evidence="4" id="KW-1133">Transmembrane helix</keyword>
<feature type="non-terminal residue" evidence="7">
    <location>
        <position position="1"/>
    </location>
</feature>
<dbReference type="SUPFAM" id="SSF53649">
    <property type="entry name" value="Alkaline phosphatase-like"/>
    <property type="match status" value="1"/>
</dbReference>
<evidence type="ECO:0000256" key="2">
    <source>
        <dbReference type="ARBA" id="ARBA00022475"/>
    </source>
</evidence>
<dbReference type="AlphaFoldDB" id="A0A382I1X1"/>
<feature type="domain" description="Sulfatase N-terminal" evidence="6">
    <location>
        <begin position="41"/>
        <end position="328"/>
    </location>
</feature>
<dbReference type="Gene3D" id="3.40.720.10">
    <property type="entry name" value="Alkaline Phosphatase, subunit A"/>
    <property type="match status" value="1"/>
</dbReference>
<dbReference type="PANTHER" id="PTHR47371:SF3">
    <property type="entry name" value="PHOSPHOGLYCEROL TRANSFERASE I"/>
    <property type="match status" value="1"/>
</dbReference>
<evidence type="ECO:0000259" key="6">
    <source>
        <dbReference type="Pfam" id="PF00884"/>
    </source>
</evidence>